<feature type="signal peptide" evidence="1">
    <location>
        <begin position="1"/>
        <end position="25"/>
    </location>
</feature>
<dbReference type="Proteomes" id="UP001223079">
    <property type="component" value="Unassembled WGS sequence"/>
</dbReference>
<organism evidence="3 4">
    <name type="scientific">Streptococcus moroccensis</name>
    <dbReference type="NCBI Taxonomy" id="1451356"/>
    <lineage>
        <taxon>Bacteria</taxon>
        <taxon>Bacillati</taxon>
        <taxon>Bacillota</taxon>
        <taxon>Bacilli</taxon>
        <taxon>Lactobacillales</taxon>
        <taxon>Streptococcaceae</taxon>
        <taxon>Streptococcus</taxon>
    </lineage>
</organism>
<reference evidence="3 4" key="1">
    <citation type="submission" date="2023-07" db="EMBL/GenBank/DDBJ databases">
        <title>Genomic Encyclopedia of Type Strains, Phase IV (KMG-IV): sequencing the most valuable type-strain genomes for metagenomic binning, comparative biology and taxonomic classification.</title>
        <authorList>
            <person name="Goeker M."/>
        </authorList>
    </citation>
    <scope>NUCLEOTIDE SEQUENCE [LARGE SCALE GENOMIC DNA]</scope>
    <source>
        <strain evidence="3 4">DSM 105143</strain>
    </source>
</reference>
<evidence type="ECO:0000256" key="1">
    <source>
        <dbReference type="SAM" id="SignalP"/>
    </source>
</evidence>
<dbReference type="Pfam" id="PF18885">
    <property type="entry name" value="DUF5648"/>
    <property type="match status" value="1"/>
</dbReference>
<sequence length="223" mass="24781">MKKWFLTFVAVFVGFLFQSSFNVSAVEASTVEMYRLYNPNSGEHFYTRDGNEKNHLVNVGWHYEGIGWIAPLEGEDVYRLYNPNAGDHHYTLSAFERDHLIAVGWRYEGLAWKSGGHLSLHRLYNPNAISGAHHYTLSAGESNQLASIGWHYEGLAWNAVGEGVPYVAPQPSTPSQPTTSTQPYYKNCDEVKAAGAAPLYRGDLGYGPHLDRDGDGVACELVP</sequence>
<dbReference type="InterPro" id="IPR043708">
    <property type="entry name" value="DUF5648"/>
</dbReference>
<gene>
    <name evidence="3" type="ORF">J2S23_000734</name>
</gene>
<protein>
    <recommendedName>
        <fullName evidence="2">Excalibur calcium-binding domain-containing protein</fullName>
    </recommendedName>
</protein>
<feature type="chain" id="PRO_5046942774" description="Excalibur calcium-binding domain-containing protein" evidence="1">
    <location>
        <begin position="26"/>
        <end position="223"/>
    </location>
</feature>
<evidence type="ECO:0000259" key="2">
    <source>
        <dbReference type="SMART" id="SM00894"/>
    </source>
</evidence>
<keyword evidence="1" id="KW-0732">Signal</keyword>
<comment type="caution">
    <text evidence="3">The sequence shown here is derived from an EMBL/GenBank/DDBJ whole genome shotgun (WGS) entry which is preliminary data.</text>
</comment>
<evidence type="ECO:0000313" key="4">
    <source>
        <dbReference type="Proteomes" id="UP001223079"/>
    </source>
</evidence>
<name>A0ABT9YS89_9STRE</name>
<accession>A0ABT9YS89</accession>
<dbReference type="Pfam" id="PF05901">
    <property type="entry name" value="Excalibur"/>
    <property type="match status" value="1"/>
</dbReference>
<evidence type="ECO:0000313" key="3">
    <source>
        <dbReference type="EMBL" id="MDQ0222183.1"/>
    </source>
</evidence>
<dbReference type="InterPro" id="IPR008613">
    <property type="entry name" value="Excalibur_Ca-bd_domain"/>
</dbReference>
<keyword evidence="4" id="KW-1185">Reference proteome</keyword>
<dbReference type="SMART" id="SM00894">
    <property type="entry name" value="Excalibur"/>
    <property type="match status" value="1"/>
</dbReference>
<proteinExistence type="predicted"/>
<dbReference type="RefSeq" id="WP_307121400.1">
    <property type="nucleotide sequence ID" value="NZ_JAUSTM010000005.1"/>
</dbReference>
<feature type="domain" description="Excalibur calcium-binding" evidence="2">
    <location>
        <begin position="184"/>
        <end position="220"/>
    </location>
</feature>
<dbReference type="EMBL" id="JAUSTM010000005">
    <property type="protein sequence ID" value="MDQ0222183.1"/>
    <property type="molecule type" value="Genomic_DNA"/>
</dbReference>